<sequence length="542" mass="63977">MSTKTQKLTNSRESPVLVQRGGTGYTRYVQQHQRQSRHANETLSQRLGHFYPMIVTLVVCSVLYGIYTHTFQPTPIDSIHINNPIGYELWIKFKDVASHYYELWKQTFTKLKEVGPSLPETGESHAPPEYQLPDIIPSTPPRDGFRNPNFHHPHPVDNTIQREIDRITREMDQHIEEARKKGQTAMQMLEEKRNKILGNLKENIENMKQSGEKLLENKGEQFKDSFDKIADQWENNIQLDKQFIQENFEYAKEKGQDFMDKIQNNIHQHDIKDKIQENVEAIKERGQEFLGHVPSQQQIVNNIHENVDYAKLRGQDILGHLPTQEQLKSNLENVKDYVDEKIPSKEDLYQDYLNMKQKGQTYYGQVKDNLKENLEYVKDNVAEDLKKKVPTDYDWTTLKGVGKDMHREVPINMKSPKVDENIDILEPIREKIPTKDVVLENIDNVLKDFKHKGREFIQSIEDKREEYKEKFSRDPARIKVEIDKVLKEIKESNNPHLLQSLKGRTFETMEDLQELQYKLRDGYREAREHLYRNKRNINNNQF</sequence>
<feature type="coiled-coil region" evidence="1">
    <location>
        <begin position="157"/>
        <end position="217"/>
    </location>
</feature>
<keyword evidence="4" id="KW-1185">Reference proteome</keyword>
<feature type="transmembrane region" description="Helical" evidence="2">
    <location>
        <begin position="47"/>
        <end position="67"/>
    </location>
</feature>
<dbReference type="EMBL" id="AJWJ01000063">
    <property type="protein sequence ID" value="KAF2076379.1"/>
    <property type="molecule type" value="Genomic_DNA"/>
</dbReference>
<dbReference type="AlphaFoldDB" id="A0A8J4V9R2"/>
<keyword evidence="2" id="KW-0812">Transmembrane</keyword>
<keyword evidence="2" id="KW-1133">Transmembrane helix</keyword>
<organism evidence="3 4">
    <name type="scientific">Polysphondylium violaceum</name>
    <dbReference type="NCBI Taxonomy" id="133409"/>
    <lineage>
        <taxon>Eukaryota</taxon>
        <taxon>Amoebozoa</taxon>
        <taxon>Evosea</taxon>
        <taxon>Eumycetozoa</taxon>
        <taxon>Dictyostelia</taxon>
        <taxon>Dictyosteliales</taxon>
        <taxon>Dictyosteliaceae</taxon>
        <taxon>Polysphondylium</taxon>
    </lineage>
</organism>
<comment type="caution">
    <text evidence="3">The sequence shown here is derived from an EMBL/GenBank/DDBJ whole genome shotgun (WGS) entry which is preliminary data.</text>
</comment>
<accession>A0A8J4V9R2</accession>
<evidence type="ECO:0000313" key="3">
    <source>
        <dbReference type="EMBL" id="KAF2076379.1"/>
    </source>
</evidence>
<keyword evidence="2" id="KW-0472">Membrane</keyword>
<evidence type="ECO:0000256" key="1">
    <source>
        <dbReference type="SAM" id="Coils"/>
    </source>
</evidence>
<gene>
    <name evidence="3" type="ORF">CYY_002336</name>
</gene>
<evidence type="ECO:0000313" key="4">
    <source>
        <dbReference type="Proteomes" id="UP000695562"/>
    </source>
</evidence>
<evidence type="ECO:0000256" key="2">
    <source>
        <dbReference type="SAM" id="Phobius"/>
    </source>
</evidence>
<keyword evidence="1" id="KW-0175">Coiled coil</keyword>
<reference evidence="3" key="1">
    <citation type="submission" date="2020-01" db="EMBL/GenBank/DDBJ databases">
        <title>Development of genomics and gene disruption for Polysphondylium violaceum indicates a role for the polyketide synthase stlB in stalk morphogenesis.</title>
        <authorList>
            <person name="Narita B."/>
            <person name="Kawabe Y."/>
            <person name="Kin K."/>
            <person name="Saito T."/>
            <person name="Gibbs R."/>
            <person name="Kuspa A."/>
            <person name="Muzny D."/>
            <person name="Queller D."/>
            <person name="Richards S."/>
            <person name="Strassman J."/>
            <person name="Sucgang R."/>
            <person name="Worley K."/>
            <person name="Schaap P."/>
        </authorList>
    </citation>
    <scope>NUCLEOTIDE SEQUENCE</scope>
    <source>
        <strain evidence="3">QSvi11</strain>
    </source>
</reference>
<name>A0A8J4V9R2_9MYCE</name>
<dbReference type="Proteomes" id="UP000695562">
    <property type="component" value="Unassembled WGS sequence"/>
</dbReference>
<protein>
    <submittedName>
        <fullName evidence="3">Uncharacterized protein</fullName>
    </submittedName>
</protein>
<proteinExistence type="predicted"/>